<evidence type="ECO:0000313" key="2">
    <source>
        <dbReference type="Proteomes" id="UP000190328"/>
    </source>
</evidence>
<sequence length="170" mass="19636">MKSEEIEILIQKIVEEVIKRLDIKDTSTNTLCAMLLGDEKNLPEAIFEKITNYLVLSQEISLADMLLVANLTLGQLSALANLQENDEETKTILQALLKKKSVFILSTSFSLKELRSATRFGIWREIGEMMKKLESYGVHFIHSDEEFEKFLYQEELRKKRKHSIARRGSK</sequence>
<accession>A0A1T4K5U9</accession>
<keyword evidence="2" id="KW-1185">Reference proteome</keyword>
<dbReference type="AlphaFoldDB" id="A0A1T4K5U9"/>
<dbReference type="STRING" id="263852.SAMN02745116_00102"/>
<organism evidence="1 2">
    <name type="scientific">Pilibacter termitis</name>
    <dbReference type="NCBI Taxonomy" id="263852"/>
    <lineage>
        <taxon>Bacteria</taxon>
        <taxon>Bacillati</taxon>
        <taxon>Bacillota</taxon>
        <taxon>Bacilli</taxon>
        <taxon>Lactobacillales</taxon>
        <taxon>Enterococcaceae</taxon>
        <taxon>Pilibacter</taxon>
    </lineage>
</organism>
<reference evidence="1 2" key="1">
    <citation type="submission" date="2017-02" db="EMBL/GenBank/DDBJ databases">
        <authorList>
            <person name="Peterson S.W."/>
        </authorList>
    </citation>
    <scope>NUCLEOTIDE SEQUENCE [LARGE SCALE GENOMIC DNA]</scope>
    <source>
        <strain evidence="1 2">ATCC BAA-1030</strain>
    </source>
</reference>
<dbReference type="OrthoDB" id="2298882at2"/>
<dbReference type="InterPro" id="IPR013372">
    <property type="entry name" value="Eut_put"/>
</dbReference>
<dbReference type="RefSeq" id="WP_078806074.1">
    <property type="nucleotide sequence ID" value="NZ_FUXI01000001.1"/>
</dbReference>
<gene>
    <name evidence="1" type="ORF">SAMN02745116_00102</name>
</gene>
<protein>
    <submittedName>
        <fullName evidence="1">Ethanolamine utilization protein</fullName>
    </submittedName>
</protein>
<evidence type="ECO:0000313" key="1">
    <source>
        <dbReference type="EMBL" id="SJZ37804.1"/>
    </source>
</evidence>
<name>A0A1T4K5U9_9ENTE</name>
<dbReference type="PIRSF" id="PIRSF034981">
    <property type="entry name" value="Eut_put"/>
    <property type="match status" value="1"/>
</dbReference>
<dbReference type="Proteomes" id="UP000190328">
    <property type="component" value="Unassembled WGS sequence"/>
</dbReference>
<proteinExistence type="predicted"/>
<dbReference type="EMBL" id="FUXI01000001">
    <property type="protein sequence ID" value="SJZ37804.1"/>
    <property type="molecule type" value="Genomic_DNA"/>
</dbReference>